<keyword evidence="1" id="KW-0472">Membrane</keyword>
<keyword evidence="3" id="KW-1185">Reference proteome</keyword>
<evidence type="ECO:0000256" key="1">
    <source>
        <dbReference type="SAM" id="Phobius"/>
    </source>
</evidence>
<keyword evidence="1" id="KW-1133">Transmembrane helix</keyword>
<protein>
    <submittedName>
        <fullName evidence="4">SLC3A2_N domain-containing protein</fullName>
    </submittedName>
</protein>
<reference evidence="4" key="2">
    <citation type="submission" date="2017-02" db="UniProtKB">
        <authorList>
            <consortium name="WormBaseParasite"/>
        </authorList>
    </citation>
    <scope>IDENTIFICATION</scope>
</reference>
<dbReference type="InterPro" id="IPR031984">
    <property type="entry name" value="SLC3A2_N"/>
</dbReference>
<reference evidence="3" key="1">
    <citation type="submission" date="2012-09" db="EMBL/GenBank/DDBJ databases">
        <authorList>
            <person name="Martin A.A."/>
        </authorList>
    </citation>
    <scope>NUCLEOTIDE SEQUENCE</scope>
</reference>
<evidence type="ECO:0000313" key="3">
    <source>
        <dbReference type="Proteomes" id="UP000035642"/>
    </source>
</evidence>
<dbReference type="WBParaSite" id="ACAC_0000785801-mRNA-1">
    <property type="protein sequence ID" value="ACAC_0000785801-mRNA-1"/>
    <property type="gene ID" value="ACAC_0000785801"/>
</dbReference>
<dbReference type="Proteomes" id="UP000035642">
    <property type="component" value="Unassembled WGS sequence"/>
</dbReference>
<feature type="domain" description="Solute carrier family 3 member 2 N-terminal" evidence="2">
    <location>
        <begin position="22"/>
        <end position="48"/>
    </location>
</feature>
<evidence type="ECO:0000313" key="4">
    <source>
        <dbReference type="WBParaSite" id="ACAC_0000785801-mRNA-1"/>
    </source>
</evidence>
<keyword evidence="1" id="KW-0812">Transmembrane</keyword>
<dbReference type="Pfam" id="PF16028">
    <property type="entry name" value="SLC3A2_N"/>
    <property type="match status" value="1"/>
</dbReference>
<organism evidence="3 4">
    <name type="scientific">Angiostrongylus cantonensis</name>
    <name type="common">Rat lungworm</name>
    <dbReference type="NCBI Taxonomy" id="6313"/>
    <lineage>
        <taxon>Eukaryota</taxon>
        <taxon>Metazoa</taxon>
        <taxon>Ecdysozoa</taxon>
        <taxon>Nematoda</taxon>
        <taxon>Chromadorea</taxon>
        <taxon>Rhabditida</taxon>
        <taxon>Rhabditina</taxon>
        <taxon>Rhabditomorpha</taxon>
        <taxon>Strongyloidea</taxon>
        <taxon>Metastrongylidae</taxon>
        <taxon>Angiostrongylus</taxon>
    </lineage>
</organism>
<name>A0A0K0DBN4_ANGCA</name>
<sequence length="67" mass="7423">MSTLYQTKTKAQKTQCNSITSFRASVLTAFWLLWTAMLVGTILIIVLNNGRVRSSTTTAIPKTTTNQ</sequence>
<accession>A0A0K0DBN4</accession>
<dbReference type="AlphaFoldDB" id="A0A0K0DBN4"/>
<feature type="transmembrane region" description="Helical" evidence="1">
    <location>
        <begin position="28"/>
        <end position="47"/>
    </location>
</feature>
<proteinExistence type="predicted"/>
<evidence type="ECO:0000259" key="2">
    <source>
        <dbReference type="Pfam" id="PF16028"/>
    </source>
</evidence>